<dbReference type="GO" id="GO:0008233">
    <property type="term" value="F:peptidase activity"/>
    <property type="evidence" value="ECO:0007669"/>
    <property type="project" value="UniProtKB-KW"/>
</dbReference>
<dbReference type="EMBL" id="JAELUP010000103">
    <property type="protein sequence ID" value="MBJ6363370.1"/>
    <property type="molecule type" value="Genomic_DNA"/>
</dbReference>
<dbReference type="InterPro" id="IPR004491">
    <property type="entry name" value="HslU"/>
</dbReference>
<evidence type="ECO:0000256" key="1">
    <source>
        <dbReference type="ARBA" id="ARBA00004496"/>
    </source>
</evidence>
<comment type="subcellular location">
    <subcellularLocation>
        <location evidence="1 8">Cytoplasm</location>
    </subcellularLocation>
</comment>
<evidence type="ECO:0000256" key="2">
    <source>
        <dbReference type="ARBA" id="ARBA00009771"/>
    </source>
</evidence>
<dbReference type="NCBIfam" id="NF003544">
    <property type="entry name" value="PRK05201.1"/>
    <property type="match status" value="1"/>
</dbReference>
<evidence type="ECO:0000313" key="11">
    <source>
        <dbReference type="EMBL" id="MBJ6363370.1"/>
    </source>
</evidence>
<accession>A0A934MMI5</accession>
<dbReference type="GO" id="GO:0005524">
    <property type="term" value="F:ATP binding"/>
    <property type="evidence" value="ECO:0007669"/>
    <property type="project" value="UniProtKB-UniRule"/>
</dbReference>
<feature type="domain" description="Clp ATPase C-terminal" evidence="10">
    <location>
        <begin position="355"/>
        <end position="449"/>
    </location>
</feature>
<reference evidence="11" key="1">
    <citation type="submission" date="2020-12" db="EMBL/GenBank/DDBJ databases">
        <authorList>
            <person name="Huq M.A."/>
        </authorList>
    </citation>
    <scope>NUCLEOTIDE SEQUENCE</scope>
    <source>
        <strain evidence="11">MAHUQ-46</strain>
    </source>
</reference>
<dbReference type="FunFam" id="3.40.50.300:FF:000213">
    <property type="entry name" value="ATP-dependent protease ATPase subunit HslU"/>
    <property type="match status" value="1"/>
</dbReference>
<comment type="subunit">
    <text evidence="8">A double ring-shaped homohexamer of HslV is capped on each side by a ring-shaped HslU homohexamer. The assembly of the HslU/HslV complex is dependent on binding of ATP.</text>
</comment>
<keyword evidence="5 8" id="KW-0067">ATP-binding</keyword>
<keyword evidence="6 8" id="KW-0143">Chaperone</keyword>
<dbReference type="SUPFAM" id="SSF52540">
    <property type="entry name" value="P-loop containing nucleoside triphosphate hydrolases"/>
    <property type="match status" value="1"/>
</dbReference>
<dbReference type="CDD" id="cd19498">
    <property type="entry name" value="RecA-like_HslU"/>
    <property type="match status" value="1"/>
</dbReference>
<dbReference type="Pfam" id="PF07724">
    <property type="entry name" value="AAA_2"/>
    <property type="match status" value="1"/>
</dbReference>
<proteinExistence type="inferred from homology"/>
<evidence type="ECO:0000256" key="7">
    <source>
        <dbReference type="ARBA" id="ARBA00065893"/>
    </source>
</evidence>
<dbReference type="GO" id="GO:0016887">
    <property type="term" value="F:ATP hydrolysis activity"/>
    <property type="evidence" value="ECO:0007669"/>
    <property type="project" value="InterPro"/>
</dbReference>
<sequence>MGNEALTPRQIVAELDKYIVGQKLAKRSVAIALRNRYRRSRLEESLRDEIMPKNILMIGPTGVGKTEIARRLAKLVNAPFVKVEATKFTEVGYVGRDVESMVRDLVETAIRMVKAEKTEAVKDKAEKLANERLVSLLVPSEKKSKSQRNPLEMIFGQQQPEQEEPETDSSVIERRRQVKWQLEAGQLESELVEIEVEDNAPNMLDMLSGQGAEGIGMNMQEMFGQLMPKRFKKRKLTVKEARKVLTQEEANKLIDMDDVIQESVNRAEQSGMIFIDEIDKIASPSRGSGPDVSREGVQRDILPIVEGSTVMTKYGPVKTDFVLFIAAGAFHIAKPSDLIPELQGRFPIRVELSDLSLEDFVKILTEPKNALTKQYSALLETEGITIEFSEDAIREIAGIAADVNRNTENIGARRLHTILEKLLEDLSFEAPDLNLEQMTITPEYVRDKVGDIAQNRDLSQYIL</sequence>
<evidence type="ECO:0000256" key="6">
    <source>
        <dbReference type="ARBA" id="ARBA00023186"/>
    </source>
</evidence>
<feature type="binding site" evidence="8">
    <location>
        <position position="276"/>
    </location>
    <ligand>
        <name>ATP</name>
        <dbReference type="ChEBI" id="CHEBI:30616"/>
    </ligand>
</feature>
<dbReference type="FunFam" id="3.40.50.300:FF:000220">
    <property type="entry name" value="ATP-dependent protease ATPase subunit HslU"/>
    <property type="match status" value="1"/>
</dbReference>
<feature type="domain" description="AAA+ ATPase" evidence="9">
    <location>
        <begin position="51"/>
        <end position="352"/>
    </location>
</feature>
<dbReference type="Gene3D" id="1.10.8.60">
    <property type="match status" value="1"/>
</dbReference>
<dbReference type="PANTHER" id="PTHR48102">
    <property type="entry name" value="ATP-DEPENDENT CLP PROTEASE ATP-BINDING SUBUNIT CLPX-LIKE, MITOCHONDRIAL-RELATED"/>
    <property type="match status" value="1"/>
</dbReference>
<keyword evidence="4 8" id="KW-0547">Nucleotide-binding</keyword>
<evidence type="ECO:0000256" key="4">
    <source>
        <dbReference type="ARBA" id="ARBA00022741"/>
    </source>
</evidence>
<organism evidence="11 12">
    <name type="scientific">Paenibacillus roseus</name>
    <dbReference type="NCBI Taxonomy" id="2798579"/>
    <lineage>
        <taxon>Bacteria</taxon>
        <taxon>Bacillati</taxon>
        <taxon>Bacillota</taxon>
        <taxon>Bacilli</taxon>
        <taxon>Bacillales</taxon>
        <taxon>Paenibacillaceae</taxon>
        <taxon>Paenibacillus</taxon>
    </lineage>
</organism>
<dbReference type="PANTHER" id="PTHR48102:SF3">
    <property type="entry name" value="ATP-DEPENDENT PROTEASE ATPASE SUBUNIT HSLU"/>
    <property type="match status" value="1"/>
</dbReference>
<evidence type="ECO:0000256" key="5">
    <source>
        <dbReference type="ARBA" id="ARBA00022840"/>
    </source>
</evidence>
<comment type="subunit">
    <text evidence="7">A double ring-shaped homohexamer of ClpQ is capped on each side by a ring-shaped ClpY homohexamer. The assembly of the ClpQ/ClpY complex is dependent on binding of ATP.</text>
</comment>
<keyword evidence="11" id="KW-0645">Protease</keyword>
<feature type="binding site" evidence="8">
    <location>
        <position position="341"/>
    </location>
    <ligand>
        <name>ATP</name>
        <dbReference type="ChEBI" id="CHEBI:30616"/>
    </ligand>
</feature>
<feature type="binding site" evidence="8">
    <location>
        <position position="20"/>
    </location>
    <ligand>
        <name>ATP</name>
        <dbReference type="ChEBI" id="CHEBI:30616"/>
    </ligand>
</feature>
<gene>
    <name evidence="8 11" type="primary">hslU</name>
    <name evidence="11" type="ORF">JFN88_19380</name>
</gene>
<dbReference type="SMART" id="SM01086">
    <property type="entry name" value="ClpB_D2-small"/>
    <property type="match status" value="1"/>
</dbReference>
<evidence type="ECO:0000313" key="12">
    <source>
        <dbReference type="Proteomes" id="UP000640274"/>
    </source>
</evidence>
<dbReference type="HAMAP" id="MF_00249">
    <property type="entry name" value="HslU"/>
    <property type="match status" value="1"/>
</dbReference>
<dbReference type="AlphaFoldDB" id="A0A934MMI5"/>
<comment type="caution">
    <text evidence="11">The sequence shown here is derived from an EMBL/GenBank/DDBJ whole genome shotgun (WGS) entry which is preliminary data.</text>
</comment>
<keyword evidence="3 8" id="KW-0963">Cytoplasm</keyword>
<keyword evidence="12" id="KW-1185">Reference proteome</keyword>
<dbReference type="Pfam" id="PF10431">
    <property type="entry name" value="ClpB_D2-small"/>
    <property type="match status" value="1"/>
</dbReference>
<evidence type="ECO:0000259" key="9">
    <source>
        <dbReference type="SMART" id="SM00382"/>
    </source>
</evidence>
<dbReference type="InterPro" id="IPR019489">
    <property type="entry name" value="Clp_ATPase_C"/>
</dbReference>
<evidence type="ECO:0000259" key="10">
    <source>
        <dbReference type="SMART" id="SM01086"/>
    </source>
</evidence>
<protein>
    <recommendedName>
        <fullName evidence="8">ATP-dependent protease ATPase subunit HslU</fullName>
    </recommendedName>
    <alternativeName>
        <fullName evidence="8">Unfoldase HslU</fullName>
    </alternativeName>
</protein>
<feature type="binding site" evidence="8">
    <location>
        <begin position="62"/>
        <end position="67"/>
    </location>
    <ligand>
        <name>ATP</name>
        <dbReference type="ChEBI" id="CHEBI:30616"/>
    </ligand>
</feature>
<name>A0A934MMI5_9BACL</name>
<dbReference type="SMART" id="SM00382">
    <property type="entry name" value="AAA"/>
    <property type="match status" value="1"/>
</dbReference>
<keyword evidence="11" id="KW-0378">Hydrolase</keyword>
<comment type="function">
    <text evidence="8">ATPase subunit of a proteasome-like degradation complex; this subunit has chaperone activity. The binding of ATP and its subsequent hydrolysis by HslU are essential for unfolding of protein substrates subsequently hydrolyzed by HslV. HslU recognizes the N-terminal part of its protein substrates and unfolds these before they are guided to HslV for hydrolysis.</text>
</comment>
<dbReference type="NCBIfam" id="TIGR00390">
    <property type="entry name" value="hslU"/>
    <property type="match status" value="1"/>
</dbReference>
<dbReference type="InterPro" id="IPR003593">
    <property type="entry name" value="AAA+_ATPase"/>
</dbReference>
<comment type="similarity">
    <text evidence="2 8">Belongs to the ClpX chaperone family. HslU subfamily.</text>
</comment>
<dbReference type="InterPro" id="IPR050052">
    <property type="entry name" value="ATP-dep_Clp_protease_ClpX"/>
</dbReference>
<dbReference type="InterPro" id="IPR027417">
    <property type="entry name" value="P-loop_NTPase"/>
</dbReference>
<evidence type="ECO:0000256" key="3">
    <source>
        <dbReference type="ARBA" id="ARBA00022490"/>
    </source>
</evidence>
<dbReference type="RefSeq" id="WP_199020917.1">
    <property type="nucleotide sequence ID" value="NZ_JAELUP010000103.1"/>
</dbReference>
<dbReference type="GO" id="GO:0009376">
    <property type="term" value="C:HslUV protease complex"/>
    <property type="evidence" value="ECO:0007669"/>
    <property type="project" value="UniProtKB-UniRule"/>
</dbReference>
<dbReference type="InterPro" id="IPR003959">
    <property type="entry name" value="ATPase_AAA_core"/>
</dbReference>
<feature type="binding site" evidence="8">
    <location>
        <position position="413"/>
    </location>
    <ligand>
        <name>ATP</name>
        <dbReference type="ChEBI" id="CHEBI:30616"/>
    </ligand>
</feature>
<dbReference type="Pfam" id="PF00004">
    <property type="entry name" value="AAA"/>
    <property type="match status" value="1"/>
</dbReference>
<dbReference type="Gene3D" id="3.40.50.300">
    <property type="entry name" value="P-loop containing nucleotide triphosphate hydrolases"/>
    <property type="match status" value="2"/>
</dbReference>
<dbReference type="GO" id="GO:0036402">
    <property type="term" value="F:proteasome-activating activity"/>
    <property type="evidence" value="ECO:0007669"/>
    <property type="project" value="UniProtKB-UniRule"/>
</dbReference>
<evidence type="ECO:0000256" key="8">
    <source>
        <dbReference type="HAMAP-Rule" id="MF_00249"/>
    </source>
</evidence>
<dbReference type="GO" id="GO:0043335">
    <property type="term" value="P:protein unfolding"/>
    <property type="evidence" value="ECO:0007669"/>
    <property type="project" value="UniProtKB-UniRule"/>
</dbReference>
<dbReference type="Proteomes" id="UP000640274">
    <property type="component" value="Unassembled WGS sequence"/>
</dbReference>